<keyword evidence="3" id="KW-0560">Oxidoreductase</keyword>
<proteinExistence type="inferred from homology"/>
<evidence type="ECO:0000259" key="6">
    <source>
        <dbReference type="Pfam" id="PF02737"/>
    </source>
</evidence>
<organism evidence="7 8">
    <name type="scientific">Eubacterium pyruvativorans</name>
    <dbReference type="NCBI Taxonomy" id="155865"/>
    <lineage>
        <taxon>Bacteria</taxon>
        <taxon>Bacillati</taxon>
        <taxon>Bacillota</taxon>
        <taxon>Clostridia</taxon>
        <taxon>Eubacteriales</taxon>
        <taxon>Eubacteriaceae</taxon>
        <taxon>Eubacterium</taxon>
    </lineage>
</organism>
<evidence type="ECO:0000256" key="4">
    <source>
        <dbReference type="PIRSR" id="PIRSR000105-1"/>
    </source>
</evidence>
<protein>
    <submittedName>
        <fullName evidence="7">3-hydroxybutyryl-CoA dehydrogenase</fullName>
    </submittedName>
</protein>
<dbReference type="GeneID" id="78353965"/>
<dbReference type="Pfam" id="PF02737">
    <property type="entry name" value="3HCDH_N"/>
    <property type="match status" value="1"/>
</dbReference>
<feature type="site" description="Important for catalytic activity" evidence="4">
    <location>
        <position position="125"/>
    </location>
</feature>
<dbReference type="PIRSF" id="PIRSF000105">
    <property type="entry name" value="HCDH"/>
    <property type="match status" value="1"/>
</dbReference>
<evidence type="ECO:0000256" key="3">
    <source>
        <dbReference type="ARBA" id="ARBA00023002"/>
    </source>
</evidence>
<comment type="pathway">
    <text evidence="1">Lipid metabolism; butanoate metabolism.</text>
</comment>
<dbReference type="GO" id="GO:0070403">
    <property type="term" value="F:NAD+ binding"/>
    <property type="evidence" value="ECO:0007669"/>
    <property type="project" value="InterPro"/>
</dbReference>
<dbReference type="InterPro" id="IPR036291">
    <property type="entry name" value="NAD(P)-bd_dom_sf"/>
</dbReference>
<dbReference type="Gene3D" id="3.40.50.720">
    <property type="entry name" value="NAD(P)-binding Rossmann-like Domain"/>
    <property type="match status" value="1"/>
</dbReference>
<dbReference type="SUPFAM" id="SSF48179">
    <property type="entry name" value="6-phosphogluconate dehydrogenase C-terminal domain-like"/>
    <property type="match status" value="1"/>
</dbReference>
<dbReference type="UniPathway" id="UPA00863"/>
<evidence type="ECO:0000256" key="1">
    <source>
        <dbReference type="ARBA" id="ARBA00005086"/>
    </source>
</evidence>
<comment type="similarity">
    <text evidence="2">Belongs to the 3-hydroxyacyl-CoA dehydrogenase family.</text>
</comment>
<name>A0A1I7G2W3_9FIRM</name>
<dbReference type="InterPro" id="IPR022694">
    <property type="entry name" value="3-OHacyl-CoA_DH"/>
</dbReference>
<dbReference type="RefSeq" id="WP_090162168.1">
    <property type="nucleotide sequence ID" value="NZ_CADAOJ010000020.1"/>
</dbReference>
<evidence type="ECO:0000256" key="2">
    <source>
        <dbReference type="ARBA" id="ARBA00009463"/>
    </source>
</evidence>
<reference evidence="7 8" key="1">
    <citation type="submission" date="2016-10" db="EMBL/GenBank/DDBJ databases">
        <authorList>
            <person name="de Groot N.N."/>
        </authorList>
    </citation>
    <scope>NUCLEOTIDE SEQUENCE [LARGE SCALE GENOMIC DNA]</scope>
    <source>
        <strain evidence="7 8">KHGC13</strain>
    </source>
</reference>
<dbReference type="Pfam" id="PF00725">
    <property type="entry name" value="3HCDH"/>
    <property type="match status" value="1"/>
</dbReference>
<dbReference type="AlphaFoldDB" id="A0A1I7G2W3"/>
<dbReference type="GO" id="GO:0019605">
    <property type="term" value="P:butyrate metabolic process"/>
    <property type="evidence" value="ECO:0007669"/>
    <property type="project" value="UniProtKB-UniPathway"/>
</dbReference>
<dbReference type="STRING" id="155865.SAMN05216515_1049"/>
<dbReference type="PROSITE" id="PS00067">
    <property type="entry name" value="3HCDH"/>
    <property type="match status" value="1"/>
</dbReference>
<gene>
    <name evidence="7" type="ORF">SAMN05216508_104122</name>
</gene>
<dbReference type="PANTHER" id="PTHR48075:SF5">
    <property type="entry name" value="3-HYDROXYBUTYRYL-COA DEHYDROGENASE"/>
    <property type="match status" value="1"/>
</dbReference>
<dbReference type="Gene3D" id="1.10.1040.10">
    <property type="entry name" value="N-(1-d-carboxylethyl)-l-norvaline Dehydrogenase, domain 2"/>
    <property type="match status" value="1"/>
</dbReference>
<accession>A0A1I7G2W3</accession>
<dbReference type="InterPro" id="IPR006176">
    <property type="entry name" value="3-OHacyl-CoA_DH_NAD-bd"/>
</dbReference>
<sequence>MIEKITIAGAGTMGHSMALIFARYGYQVTLWNHRAPKLTAAKAAIAETNPEIAEKICYAASDDAFRDCDLVVESVSEDMEIKKGFYQYLTTVISPEAIIATNTSGLSINTLSGFVDHPDRFLGMHWFNPPTLVPLIEIIRADVTRQDVVDTIYDLALAIDKKPAIVNQDVYGFAANRLQMAVLREACALVKRGVISAEGIDAVMKYALGFRWACLGPLETIDLGGIDIFQHLAEYLVPDLEDSHEVPALIQEHYDRGEYGLKTGRGIYDYSDGKGQEAVRCRDQKMIAIYNALYGNEKEAGPAQ</sequence>
<dbReference type="InterPro" id="IPR006108">
    <property type="entry name" value="3HC_DH_C"/>
</dbReference>
<dbReference type="SUPFAM" id="SSF51735">
    <property type="entry name" value="NAD(P)-binding Rossmann-fold domains"/>
    <property type="match status" value="1"/>
</dbReference>
<dbReference type="InterPro" id="IPR013328">
    <property type="entry name" value="6PGD_dom2"/>
</dbReference>
<dbReference type="PANTHER" id="PTHR48075">
    <property type="entry name" value="3-HYDROXYACYL-COA DEHYDROGENASE FAMILY PROTEIN"/>
    <property type="match status" value="1"/>
</dbReference>
<feature type="domain" description="3-hydroxyacyl-CoA dehydrogenase NAD binding" evidence="6">
    <location>
        <begin position="4"/>
        <end position="168"/>
    </location>
</feature>
<evidence type="ECO:0000313" key="8">
    <source>
        <dbReference type="Proteomes" id="UP000198817"/>
    </source>
</evidence>
<dbReference type="Proteomes" id="UP000198817">
    <property type="component" value="Unassembled WGS sequence"/>
</dbReference>
<dbReference type="EMBL" id="FPBT01000004">
    <property type="protein sequence ID" value="SFU42769.1"/>
    <property type="molecule type" value="Genomic_DNA"/>
</dbReference>
<dbReference type="InterPro" id="IPR008927">
    <property type="entry name" value="6-PGluconate_DH-like_C_sf"/>
</dbReference>
<dbReference type="OrthoDB" id="9771883at2"/>
<keyword evidence="8" id="KW-1185">Reference proteome</keyword>
<dbReference type="InterPro" id="IPR006180">
    <property type="entry name" value="3-OHacyl-CoA_DH_CS"/>
</dbReference>
<feature type="domain" description="3-hydroxyacyl-CoA dehydrogenase C-terminal" evidence="5">
    <location>
        <begin position="172"/>
        <end position="270"/>
    </location>
</feature>
<evidence type="ECO:0000313" key="7">
    <source>
        <dbReference type="EMBL" id="SFU42769.1"/>
    </source>
</evidence>
<dbReference type="GO" id="GO:0016616">
    <property type="term" value="F:oxidoreductase activity, acting on the CH-OH group of donors, NAD or NADP as acceptor"/>
    <property type="evidence" value="ECO:0007669"/>
    <property type="project" value="InterPro"/>
</dbReference>
<evidence type="ECO:0000259" key="5">
    <source>
        <dbReference type="Pfam" id="PF00725"/>
    </source>
</evidence>